<dbReference type="EMBL" id="CP051142">
    <property type="protein sequence ID" value="QIX00161.1"/>
    <property type="molecule type" value="Genomic_DNA"/>
</dbReference>
<evidence type="ECO:0000313" key="3">
    <source>
        <dbReference type="Proteomes" id="UP000503462"/>
    </source>
</evidence>
<gene>
    <name evidence="2" type="ORF">AMS68_005678</name>
</gene>
<protein>
    <submittedName>
        <fullName evidence="2">Uncharacterized protein</fullName>
    </submittedName>
</protein>
<evidence type="ECO:0000256" key="1">
    <source>
        <dbReference type="SAM" id="MobiDB-lite"/>
    </source>
</evidence>
<dbReference type="AlphaFoldDB" id="A0A6H0XZR9"/>
<dbReference type="Proteomes" id="UP000503462">
    <property type="component" value="Chromosome 4"/>
</dbReference>
<name>A0A6H0XZR9_9PEZI</name>
<keyword evidence="3" id="KW-1185">Reference proteome</keyword>
<sequence>MSATAQPTTATTGAAAQSKQQLQLPRQLQLLARPSPTPTADPIASGTKPSAAPVAGKPEGEKFGDKVKGFFGKLTGGNKVGLPVVLG</sequence>
<feature type="region of interest" description="Disordered" evidence="1">
    <location>
        <begin position="1"/>
        <end position="60"/>
    </location>
</feature>
<proteinExistence type="predicted"/>
<reference evidence="2 3" key="1">
    <citation type="journal article" date="2016" name="Sci. Rep.">
        <title>Peltaster fructicola genome reveals evolution from an invasive phytopathogen to an ectophytic parasite.</title>
        <authorList>
            <person name="Xu C."/>
            <person name="Chen H."/>
            <person name="Gleason M.L."/>
            <person name="Xu J.R."/>
            <person name="Liu H."/>
            <person name="Zhang R."/>
            <person name="Sun G."/>
        </authorList>
    </citation>
    <scope>NUCLEOTIDE SEQUENCE [LARGE SCALE GENOMIC DNA]</scope>
    <source>
        <strain evidence="2 3">LNHT1506</strain>
    </source>
</reference>
<accession>A0A6H0XZR9</accession>
<feature type="compositionally biased region" description="Low complexity" evidence="1">
    <location>
        <begin position="1"/>
        <end position="31"/>
    </location>
</feature>
<organism evidence="2 3">
    <name type="scientific">Peltaster fructicola</name>
    <dbReference type="NCBI Taxonomy" id="286661"/>
    <lineage>
        <taxon>Eukaryota</taxon>
        <taxon>Fungi</taxon>
        <taxon>Dikarya</taxon>
        <taxon>Ascomycota</taxon>
        <taxon>Pezizomycotina</taxon>
        <taxon>Dothideomycetes</taxon>
        <taxon>Dothideomycetes incertae sedis</taxon>
        <taxon>Peltaster</taxon>
    </lineage>
</organism>
<evidence type="ECO:0000313" key="2">
    <source>
        <dbReference type="EMBL" id="QIX00161.1"/>
    </source>
</evidence>